<accession>U2ZXG3</accession>
<sequence length="171" mass="17481">MAQPVKHIFTIDGERADAWLSGHKGSYRLLYDGGACAVALTPAATGDGAALLHIEGQSVSVVLAVAGDQVWVHIDGAAHAVILHDPVRFLGAGDDAAASGTIRAPMPGTVIAVATEPGAQVQAGDTLMVIESMKLETAIKAPRDGVVATVTFAAGQSFDRDAVLVTLEGED</sequence>
<dbReference type="PROSITE" id="PS50968">
    <property type="entry name" value="BIOTINYL_LIPOYL"/>
    <property type="match status" value="1"/>
</dbReference>
<name>U2ZXG3_9SPHN</name>
<proteinExistence type="predicted"/>
<dbReference type="InterPro" id="IPR011053">
    <property type="entry name" value="Single_hybrid_motif"/>
</dbReference>
<evidence type="ECO:0000259" key="2">
    <source>
        <dbReference type="PROSITE" id="PS50968"/>
    </source>
</evidence>
<reference evidence="3 4" key="1">
    <citation type="submission" date="2013-09" db="EMBL/GenBank/DDBJ databases">
        <title>Whole genome shotgun sequence of Novosphingobium tardaugens NBRC 16725.</title>
        <authorList>
            <person name="Isaki S."/>
            <person name="Hosoyama A."/>
            <person name="Tsuchikane K."/>
            <person name="Katsumata H."/>
            <person name="Ando Y."/>
            <person name="Yamazaki S."/>
            <person name="Fujita N."/>
        </authorList>
    </citation>
    <scope>NUCLEOTIDE SEQUENCE [LARGE SCALE GENOMIC DNA]</scope>
    <source>
        <strain evidence="3 4">NBRC 16725</strain>
    </source>
</reference>
<feature type="domain" description="Lipoyl-binding" evidence="2">
    <location>
        <begin position="93"/>
        <end position="168"/>
    </location>
</feature>
<evidence type="ECO:0000313" key="4">
    <source>
        <dbReference type="Proteomes" id="UP000016568"/>
    </source>
</evidence>
<dbReference type="OrthoDB" id="8902504at2"/>
<dbReference type="PANTHER" id="PTHR45266:SF3">
    <property type="entry name" value="OXALOACETATE DECARBOXYLASE ALPHA CHAIN"/>
    <property type="match status" value="1"/>
</dbReference>
<evidence type="ECO:0000256" key="1">
    <source>
        <dbReference type="ARBA" id="ARBA00023267"/>
    </source>
</evidence>
<keyword evidence="1" id="KW-0092">Biotin</keyword>
<dbReference type="InterPro" id="IPR000089">
    <property type="entry name" value="Biotin_lipoyl"/>
</dbReference>
<gene>
    <name evidence="3" type="ORF">NT2_07_00790</name>
</gene>
<dbReference type="InterPro" id="IPR050709">
    <property type="entry name" value="Biotin_Carboxyl_Carrier/Decarb"/>
</dbReference>
<dbReference type="EMBL" id="BASZ01000007">
    <property type="protein sequence ID" value="GAD50079.1"/>
    <property type="molecule type" value="Genomic_DNA"/>
</dbReference>
<dbReference type="SUPFAM" id="SSF51230">
    <property type="entry name" value="Single hybrid motif"/>
    <property type="match status" value="1"/>
</dbReference>
<dbReference type="Gene3D" id="2.40.50.100">
    <property type="match status" value="1"/>
</dbReference>
<dbReference type="FunFam" id="2.40.50.100:FF:000003">
    <property type="entry name" value="Acetyl-CoA carboxylase biotin carboxyl carrier protein"/>
    <property type="match status" value="1"/>
</dbReference>
<comment type="caution">
    <text evidence="3">The sequence shown here is derived from an EMBL/GenBank/DDBJ whole genome shotgun (WGS) entry which is preliminary data.</text>
</comment>
<keyword evidence="4" id="KW-1185">Reference proteome</keyword>
<dbReference type="PANTHER" id="PTHR45266">
    <property type="entry name" value="OXALOACETATE DECARBOXYLASE ALPHA CHAIN"/>
    <property type="match status" value="1"/>
</dbReference>
<dbReference type="CDD" id="cd06850">
    <property type="entry name" value="biotinyl_domain"/>
    <property type="match status" value="1"/>
</dbReference>
<dbReference type="KEGG" id="ntd:EGO55_06370"/>
<protein>
    <recommendedName>
        <fullName evidence="2">Lipoyl-binding domain-containing protein</fullName>
    </recommendedName>
</protein>
<dbReference type="Proteomes" id="UP000016568">
    <property type="component" value="Unassembled WGS sequence"/>
</dbReference>
<dbReference type="AlphaFoldDB" id="U2ZXG3"/>
<evidence type="ECO:0000313" key="3">
    <source>
        <dbReference type="EMBL" id="GAD50079.1"/>
    </source>
</evidence>
<dbReference type="eggNOG" id="COG4770">
    <property type="taxonomic scope" value="Bacteria"/>
</dbReference>
<organism evidence="3 4">
    <name type="scientific">Caenibius tardaugens NBRC 16725</name>
    <dbReference type="NCBI Taxonomy" id="1219035"/>
    <lineage>
        <taxon>Bacteria</taxon>
        <taxon>Pseudomonadati</taxon>
        <taxon>Pseudomonadota</taxon>
        <taxon>Alphaproteobacteria</taxon>
        <taxon>Sphingomonadales</taxon>
        <taxon>Erythrobacteraceae</taxon>
        <taxon>Caenibius</taxon>
    </lineage>
</organism>
<dbReference type="Pfam" id="PF00364">
    <property type="entry name" value="Biotin_lipoyl"/>
    <property type="match status" value="1"/>
</dbReference>